<evidence type="ECO:0000259" key="8">
    <source>
        <dbReference type="PROSITE" id="PS50800"/>
    </source>
</evidence>
<keyword evidence="10" id="KW-1185">Reference proteome</keyword>
<keyword evidence="4" id="KW-0862">Zinc</keyword>
<dbReference type="GO" id="GO:0006301">
    <property type="term" value="P:DNA damage tolerance"/>
    <property type="evidence" value="ECO:0007669"/>
    <property type="project" value="InterPro"/>
</dbReference>
<name>A0A397SY44_9GLOM</name>
<dbReference type="GO" id="GO:0008270">
    <property type="term" value="F:zinc ion binding"/>
    <property type="evidence" value="ECO:0007669"/>
    <property type="project" value="UniProtKB-KW"/>
</dbReference>
<dbReference type="Proteomes" id="UP000265703">
    <property type="component" value="Unassembled WGS sequence"/>
</dbReference>
<dbReference type="GO" id="GO:0005634">
    <property type="term" value="C:nucleus"/>
    <property type="evidence" value="ECO:0007669"/>
    <property type="project" value="TreeGrafter"/>
</dbReference>
<evidence type="ECO:0000256" key="2">
    <source>
        <dbReference type="ARBA" id="ARBA00022723"/>
    </source>
</evidence>
<dbReference type="GO" id="GO:0006513">
    <property type="term" value="P:protein monoubiquitination"/>
    <property type="evidence" value="ECO:0007669"/>
    <property type="project" value="InterPro"/>
</dbReference>
<feature type="compositionally biased region" description="Basic and acidic residues" evidence="6">
    <location>
        <begin position="179"/>
        <end position="190"/>
    </location>
</feature>
<dbReference type="GO" id="GO:0061630">
    <property type="term" value="F:ubiquitin protein ligase activity"/>
    <property type="evidence" value="ECO:0007669"/>
    <property type="project" value="InterPro"/>
</dbReference>
<feature type="domain" description="SAP" evidence="8">
    <location>
        <begin position="229"/>
        <end position="263"/>
    </location>
</feature>
<protein>
    <recommendedName>
        <fullName evidence="1">Postreplication repair E3 ubiquitin-protein ligase RAD18</fullName>
    </recommendedName>
</protein>
<dbReference type="STRING" id="658196.A0A397SY44"/>
<dbReference type="PROSITE" id="PS00518">
    <property type="entry name" value="ZF_RING_1"/>
    <property type="match status" value="1"/>
</dbReference>
<dbReference type="Pfam" id="PF13445">
    <property type="entry name" value="zf-RING_UBOX"/>
    <property type="match status" value="1"/>
</dbReference>
<dbReference type="AlphaFoldDB" id="A0A397SY44"/>
<dbReference type="Gene3D" id="3.30.40.10">
    <property type="entry name" value="Zinc/RING finger domain, C3HC4 (zinc finger)"/>
    <property type="match status" value="1"/>
</dbReference>
<dbReference type="GO" id="GO:0097505">
    <property type="term" value="C:Rad6-Rad18 complex"/>
    <property type="evidence" value="ECO:0007669"/>
    <property type="project" value="TreeGrafter"/>
</dbReference>
<gene>
    <name evidence="9" type="ORF">C1645_806621</name>
</gene>
<evidence type="ECO:0000259" key="7">
    <source>
        <dbReference type="PROSITE" id="PS50089"/>
    </source>
</evidence>
<reference evidence="9 10" key="1">
    <citation type="submission" date="2018-06" db="EMBL/GenBank/DDBJ databases">
        <title>Comparative genomics reveals the genomic features of Rhizophagus irregularis, R. cerebriforme, R. diaphanum and Gigaspora rosea, and their symbiotic lifestyle signature.</title>
        <authorList>
            <person name="Morin E."/>
            <person name="San Clemente H."/>
            <person name="Chen E.C.H."/>
            <person name="De La Providencia I."/>
            <person name="Hainaut M."/>
            <person name="Kuo A."/>
            <person name="Kohler A."/>
            <person name="Murat C."/>
            <person name="Tang N."/>
            <person name="Roy S."/>
            <person name="Loubradou J."/>
            <person name="Henrissat B."/>
            <person name="Grigoriev I.V."/>
            <person name="Corradi N."/>
            <person name="Roux C."/>
            <person name="Martin F.M."/>
        </authorList>
    </citation>
    <scope>NUCLEOTIDE SEQUENCE [LARGE SCALE GENOMIC DNA]</scope>
    <source>
        <strain evidence="9 10">DAOM 227022</strain>
    </source>
</reference>
<dbReference type="SUPFAM" id="SSF57850">
    <property type="entry name" value="RING/U-box"/>
    <property type="match status" value="1"/>
</dbReference>
<dbReference type="OrthoDB" id="9049620at2759"/>
<evidence type="ECO:0000256" key="3">
    <source>
        <dbReference type="ARBA" id="ARBA00022771"/>
    </source>
</evidence>
<dbReference type="InterPro" id="IPR039577">
    <property type="entry name" value="Rad18"/>
</dbReference>
<keyword evidence="3 5" id="KW-0863">Zinc-finger</keyword>
<evidence type="ECO:0000313" key="10">
    <source>
        <dbReference type="Proteomes" id="UP000265703"/>
    </source>
</evidence>
<evidence type="ECO:0000313" key="9">
    <source>
        <dbReference type="EMBL" id="RIA88747.1"/>
    </source>
</evidence>
<dbReference type="PANTHER" id="PTHR14134:SF2">
    <property type="entry name" value="E3 UBIQUITIN-PROTEIN LIGASE RAD18"/>
    <property type="match status" value="1"/>
</dbReference>
<accession>A0A397SY44</accession>
<dbReference type="SMART" id="SM00184">
    <property type="entry name" value="RING"/>
    <property type="match status" value="1"/>
</dbReference>
<evidence type="ECO:0000256" key="4">
    <source>
        <dbReference type="ARBA" id="ARBA00022833"/>
    </source>
</evidence>
<dbReference type="PROSITE" id="PS50089">
    <property type="entry name" value="ZF_RING_2"/>
    <property type="match status" value="1"/>
</dbReference>
<evidence type="ECO:0000256" key="1">
    <source>
        <dbReference type="ARBA" id="ARBA00015551"/>
    </source>
</evidence>
<dbReference type="PROSITE" id="PS50800">
    <property type="entry name" value="SAP"/>
    <property type="match status" value="1"/>
</dbReference>
<dbReference type="GO" id="GO:0003697">
    <property type="term" value="F:single-stranded DNA binding"/>
    <property type="evidence" value="ECO:0007669"/>
    <property type="project" value="InterPro"/>
</dbReference>
<feature type="domain" description="RING-type" evidence="7">
    <location>
        <begin position="62"/>
        <end position="102"/>
    </location>
</feature>
<proteinExistence type="predicted"/>
<feature type="region of interest" description="Disordered" evidence="6">
    <location>
        <begin position="173"/>
        <end position="209"/>
    </location>
</feature>
<dbReference type="InterPro" id="IPR027370">
    <property type="entry name" value="Znf-RING_euk"/>
</dbReference>
<dbReference type="InterPro" id="IPR001841">
    <property type="entry name" value="Znf_RING"/>
</dbReference>
<keyword evidence="2" id="KW-0479">Metal-binding</keyword>
<evidence type="ECO:0000256" key="6">
    <source>
        <dbReference type="SAM" id="MobiDB-lite"/>
    </source>
</evidence>
<evidence type="ECO:0000256" key="5">
    <source>
        <dbReference type="PROSITE-ProRule" id="PRU00175"/>
    </source>
</evidence>
<dbReference type="InterPro" id="IPR017907">
    <property type="entry name" value="Znf_RING_CS"/>
</dbReference>
<dbReference type="InterPro" id="IPR003034">
    <property type="entry name" value="SAP_dom"/>
</dbReference>
<sequence>MQYSASTTPLRSPYMSSSTSALHLRVDFVSEVAHCHINSPQHITRQVDTECALSELESELKCSVCKDFYDVPMSSKCQHTFCAECAKFDYNNKKTGLCCPTCGYSFTSFTQFYKNTLIEDLIKEYKSNRESIAHLYALGKQAEERECREEKEGSIKATNSNSNCNFNSSPFGGTTKSKCASEKSIHKNDNDGNGQKRKRTDDNDNKLLPLNKNIRTSNNQLCKKPKIAYGLMNEKKLKNLLKEEGLPAYGSKNEMIARHSYFINLYNSNVDATIPKSKGELLRDMKKWERAHQSNEAKDANLIKKTLTNSEEINSYVISPNKYRNQFAELIQQAKINKRRRETA</sequence>
<dbReference type="EMBL" id="QKYT01000249">
    <property type="protein sequence ID" value="RIA88747.1"/>
    <property type="molecule type" value="Genomic_DNA"/>
</dbReference>
<dbReference type="PANTHER" id="PTHR14134">
    <property type="entry name" value="E3 UBIQUITIN-PROTEIN LIGASE RAD18"/>
    <property type="match status" value="1"/>
</dbReference>
<organism evidence="9 10">
    <name type="scientific">Glomus cerebriforme</name>
    <dbReference type="NCBI Taxonomy" id="658196"/>
    <lineage>
        <taxon>Eukaryota</taxon>
        <taxon>Fungi</taxon>
        <taxon>Fungi incertae sedis</taxon>
        <taxon>Mucoromycota</taxon>
        <taxon>Glomeromycotina</taxon>
        <taxon>Glomeromycetes</taxon>
        <taxon>Glomerales</taxon>
        <taxon>Glomeraceae</taxon>
        <taxon>Glomus</taxon>
    </lineage>
</organism>
<comment type="caution">
    <text evidence="9">The sequence shown here is derived from an EMBL/GenBank/DDBJ whole genome shotgun (WGS) entry which is preliminary data.</text>
</comment>
<dbReference type="InterPro" id="IPR013083">
    <property type="entry name" value="Znf_RING/FYVE/PHD"/>
</dbReference>